<evidence type="ECO:0000256" key="3">
    <source>
        <dbReference type="ARBA" id="ARBA00023143"/>
    </source>
</evidence>
<feature type="domain" description="Flagellin C-terminal" evidence="4">
    <location>
        <begin position="1"/>
        <end position="69"/>
    </location>
</feature>
<dbReference type="PANTHER" id="PTHR42792">
    <property type="entry name" value="FLAGELLIN"/>
    <property type="match status" value="1"/>
</dbReference>
<comment type="subcellular location">
    <subcellularLocation>
        <location evidence="1">Bacterial flagellum</location>
    </subcellularLocation>
</comment>
<evidence type="ECO:0000256" key="1">
    <source>
        <dbReference type="ARBA" id="ARBA00004365"/>
    </source>
</evidence>
<reference evidence="5 6" key="1">
    <citation type="submission" date="2021-07" db="EMBL/GenBank/DDBJ databases">
        <title>Sphingomonas sp.</title>
        <authorList>
            <person name="Feng G."/>
            <person name="Li J."/>
            <person name="Pan M."/>
        </authorList>
    </citation>
    <scope>NUCLEOTIDE SEQUENCE [LARGE SCALE GENOMIC DNA]</scope>
    <source>
        <strain evidence="5 6">RRHST34</strain>
    </source>
</reference>
<dbReference type="EMBL" id="JAHXZN010000001">
    <property type="protein sequence ID" value="MBW6530360.1"/>
    <property type="molecule type" value="Genomic_DNA"/>
</dbReference>
<keyword evidence="6" id="KW-1185">Reference proteome</keyword>
<gene>
    <name evidence="5" type="ORF">KZ820_06390</name>
</gene>
<dbReference type="InterPro" id="IPR046358">
    <property type="entry name" value="Flagellin_C"/>
</dbReference>
<accession>A0ABS7BLJ0</accession>
<sequence length="70" mass="7392">MGSSQNGPQSAINDTLTHVTHLTAARSRVEVADFSTETTALAKLQILTRTPIAMLAQANQSSQGVLKLLS</sequence>
<dbReference type="Pfam" id="PF00700">
    <property type="entry name" value="Flagellin_C"/>
    <property type="match status" value="1"/>
</dbReference>
<comment type="caution">
    <text evidence="5">The sequence shown here is derived from an EMBL/GenBank/DDBJ whole genome shotgun (WGS) entry which is preliminary data.</text>
</comment>
<evidence type="ECO:0000256" key="2">
    <source>
        <dbReference type="ARBA" id="ARBA00005709"/>
    </source>
</evidence>
<evidence type="ECO:0000313" key="6">
    <source>
        <dbReference type="Proteomes" id="UP000759103"/>
    </source>
</evidence>
<evidence type="ECO:0000259" key="4">
    <source>
        <dbReference type="Pfam" id="PF00700"/>
    </source>
</evidence>
<dbReference type="InterPro" id="IPR001492">
    <property type="entry name" value="Flagellin"/>
</dbReference>
<proteinExistence type="inferred from homology"/>
<evidence type="ECO:0000313" key="5">
    <source>
        <dbReference type="EMBL" id="MBW6530360.1"/>
    </source>
</evidence>
<name>A0ABS7BLJ0_9SPHN</name>
<dbReference type="SUPFAM" id="SSF64518">
    <property type="entry name" value="Phase 1 flagellin"/>
    <property type="match status" value="1"/>
</dbReference>
<dbReference type="Proteomes" id="UP000759103">
    <property type="component" value="Unassembled WGS sequence"/>
</dbReference>
<dbReference type="Gene3D" id="1.20.1330.10">
    <property type="entry name" value="f41 fragment of flagellin, N-terminal domain"/>
    <property type="match status" value="1"/>
</dbReference>
<comment type="similarity">
    <text evidence="2">Belongs to the bacterial flagellin family.</text>
</comment>
<organism evidence="5 6">
    <name type="scientific">Sphingomonas citri</name>
    <dbReference type="NCBI Taxonomy" id="2862499"/>
    <lineage>
        <taxon>Bacteria</taxon>
        <taxon>Pseudomonadati</taxon>
        <taxon>Pseudomonadota</taxon>
        <taxon>Alphaproteobacteria</taxon>
        <taxon>Sphingomonadales</taxon>
        <taxon>Sphingomonadaceae</taxon>
        <taxon>Sphingomonas</taxon>
    </lineage>
</organism>
<dbReference type="PANTHER" id="PTHR42792:SF2">
    <property type="entry name" value="FLAGELLIN"/>
    <property type="match status" value="1"/>
</dbReference>
<keyword evidence="3" id="KW-0975">Bacterial flagellum</keyword>
<dbReference type="RefSeq" id="WP_219748137.1">
    <property type="nucleotide sequence ID" value="NZ_JAHXZN010000001.1"/>
</dbReference>
<protein>
    <recommendedName>
        <fullName evidence="4">Flagellin C-terminal domain-containing protein</fullName>
    </recommendedName>
</protein>